<keyword evidence="6" id="KW-1185">Reference proteome</keyword>
<dbReference type="PANTHER" id="PTHR46401:SF2">
    <property type="entry name" value="GLYCOSYLTRANSFERASE WBBK-RELATED"/>
    <property type="match status" value="1"/>
</dbReference>
<evidence type="ECO:0000313" key="6">
    <source>
        <dbReference type="Proteomes" id="UP001368318"/>
    </source>
</evidence>
<dbReference type="EMBL" id="CP136924">
    <property type="protein sequence ID" value="WXA01757.1"/>
    <property type="molecule type" value="Genomic_DNA"/>
</dbReference>
<evidence type="ECO:0000259" key="2">
    <source>
        <dbReference type="Pfam" id="PF00534"/>
    </source>
</evidence>
<dbReference type="FunFam" id="3.40.50.2000:FF:000119">
    <property type="entry name" value="Glycosyl transferase group 1"/>
    <property type="match status" value="1"/>
</dbReference>
<dbReference type="EMBL" id="CP136925">
    <property type="protein sequence ID" value="WXA13083.1"/>
    <property type="molecule type" value="Genomic_DNA"/>
</dbReference>
<organism evidence="4 6">
    <name type="scientific">Mangrovimonas cancribranchiae</name>
    <dbReference type="NCBI Taxonomy" id="3080055"/>
    <lineage>
        <taxon>Bacteria</taxon>
        <taxon>Pseudomonadati</taxon>
        <taxon>Bacteroidota</taxon>
        <taxon>Flavobacteriia</taxon>
        <taxon>Flavobacteriales</taxon>
        <taxon>Flavobacteriaceae</taxon>
        <taxon>Mangrovimonas</taxon>
    </lineage>
</organism>
<dbReference type="GO" id="GO:0016757">
    <property type="term" value="F:glycosyltransferase activity"/>
    <property type="evidence" value="ECO:0007669"/>
    <property type="project" value="InterPro"/>
</dbReference>
<dbReference type="PANTHER" id="PTHR46401">
    <property type="entry name" value="GLYCOSYLTRANSFERASE WBBK-RELATED"/>
    <property type="match status" value="1"/>
</dbReference>
<dbReference type="InterPro" id="IPR001296">
    <property type="entry name" value="Glyco_trans_1"/>
</dbReference>
<dbReference type="AlphaFoldDB" id="A0AAU6NVZ6"/>
<proteinExistence type="predicted"/>
<accession>A0AAU6NVZ6</accession>
<dbReference type="Gene3D" id="3.40.50.2000">
    <property type="entry name" value="Glycogen Phosphorylase B"/>
    <property type="match status" value="2"/>
</dbReference>
<dbReference type="RefSeq" id="WP_338732245.1">
    <property type="nucleotide sequence ID" value="NZ_CP136924.1"/>
</dbReference>
<dbReference type="Pfam" id="PF13439">
    <property type="entry name" value="Glyco_transf_4"/>
    <property type="match status" value="1"/>
</dbReference>
<sequence length="362" mass="41700">MKIGIDAKWYFNGHPSGKVVVENLVNKLIEADFSNDYYIFLDKKDKNLVFPYKQSNVYLIYVPNRVNAFTNFFILPFYTSKYGLDVCLYQNYAPLFGAKKRVNYVHDALFIDFPEYFSLSERIYFWPMKYLSKFSDHVITISHSEKERMATHRFSKKDKISVVHHGLGLTKEPNSATNNLDIFKKYNLPKSYILYLGRLNIRKNIQSLLKAMPNIDDATSLVIVGKDDHKTMDWDSLIKQLNITTRVYRLGFVPEEDISFLYKKACVFCFPSFAEGFGLPPLEAMSYGVPTVVSNTTSLPEVCGDASLYIDPNNEKDIALQINTILSDDNLKETLIKKGRLRAKSFSWEKAARQVLTILESL</sequence>
<evidence type="ECO:0000259" key="3">
    <source>
        <dbReference type="Pfam" id="PF13439"/>
    </source>
</evidence>
<dbReference type="Proteomes" id="UP001368318">
    <property type="component" value="Chromosome"/>
</dbReference>
<dbReference type="SUPFAM" id="SSF53756">
    <property type="entry name" value="UDP-Glycosyltransferase/glycogen phosphorylase"/>
    <property type="match status" value="1"/>
</dbReference>
<dbReference type="KEGG" id="mcaa:R3L15_13265"/>
<reference evidence="4 6" key="1">
    <citation type="submission" date="2023-10" db="EMBL/GenBank/DDBJ databases">
        <title>Culture-based analysis of two novel bacteria associated with mangrove crab gills.</title>
        <authorList>
            <person name="Yang X."/>
            <person name="Garuglieri E."/>
            <person name="Van Goethem M.W."/>
            <person name="Fusi M."/>
            <person name="Marasco R."/>
            <person name="Daffonchio D.G."/>
        </authorList>
    </citation>
    <scope>NUCLEOTIDE SEQUENCE [LARGE SCALE GENOMIC DNA]</scope>
    <source>
        <strain evidence="5">UG2-1</strain>
        <strain evidence="4">UG2-2</strain>
        <strain evidence="6">UG2_2</strain>
    </source>
</reference>
<feature type="domain" description="Glycosyl transferase family 1" evidence="2">
    <location>
        <begin position="184"/>
        <end position="341"/>
    </location>
</feature>
<dbReference type="CDD" id="cd03809">
    <property type="entry name" value="GT4_MtfB-like"/>
    <property type="match status" value="1"/>
</dbReference>
<gene>
    <name evidence="5" type="ORF">R3L15_13265</name>
    <name evidence="4" type="ORF">R3L16_08325</name>
</gene>
<feature type="domain" description="Glycosyltransferase subfamily 4-like N-terminal" evidence="3">
    <location>
        <begin position="20"/>
        <end position="167"/>
    </location>
</feature>
<dbReference type="Pfam" id="PF00534">
    <property type="entry name" value="Glycos_transf_1"/>
    <property type="match status" value="1"/>
</dbReference>
<evidence type="ECO:0000256" key="1">
    <source>
        <dbReference type="ARBA" id="ARBA00022679"/>
    </source>
</evidence>
<dbReference type="InterPro" id="IPR028098">
    <property type="entry name" value="Glyco_trans_4-like_N"/>
</dbReference>
<evidence type="ECO:0000313" key="4">
    <source>
        <dbReference type="EMBL" id="WXA01757.1"/>
    </source>
</evidence>
<evidence type="ECO:0000313" key="5">
    <source>
        <dbReference type="EMBL" id="WXA13083.1"/>
    </source>
</evidence>
<protein>
    <submittedName>
        <fullName evidence="4">Glycosyltransferase family 1 protein</fullName>
    </submittedName>
</protein>
<name>A0AAU6NVZ6_9FLAO</name>
<keyword evidence="1" id="KW-0808">Transferase</keyword>